<dbReference type="PANTHER" id="PTHR11054">
    <property type="entry name" value="6-PHOSPHOGLUCONOLACTONASE"/>
    <property type="match status" value="1"/>
</dbReference>
<comment type="caution">
    <text evidence="8">The sequence shown here is derived from an EMBL/GenBank/DDBJ whole genome shotgun (WGS) entry which is preliminary data.</text>
</comment>
<dbReference type="InterPro" id="IPR006148">
    <property type="entry name" value="Glc/Gal-6P_isomerase"/>
</dbReference>
<comment type="pathway">
    <text evidence="2 6">Carbohydrate degradation; pentose phosphate pathway; D-ribulose 5-phosphate from D-glucose 6-phosphate (oxidative stage): step 2/3.</text>
</comment>
<keyword evidence="5 6" id="KW-0378">Hydrolase</keyword>
<sequence>MAAVEVNVCANESEVISSVSKLIESKASEAIDKNNIFRVGLSGGSLIKFLCKGLPTINTTWQKWQFFFCDERHVPFDHPESTFGCYKRDLLKVVSVTDEQFIVINPNVSVEEAAKDYAHKIEQEFRISSACIPKFDLLLLGIGPDGHTCSLFPNHPLLKDPYFDFSMKKNKWVAPISDSPKPPPCRVTLTLPVLNNAKCAVFVTTGESKAETLKEILEGNGLNPLPAALVRPLQGELHWIVDKEAAKLLI</sequence>
<evidence type="ECO:0000256" key="2">
    <source>
        <dbReference type="ARBA" id="ARBA00004961"/>
    </source>
</evidence>
<dbReference type="SUPFAM" id="SSF100950">
    <property type="entry name" value="NagB/RpiA/CoA transferase-like"/>
    <property type="match status" value="1"/>
</dbReference>
<comment type="catalytic activity">
    <reaction evidence="1 6">
        <text>6-phospho-D-glucono-1,5-lactone + H2O = 6-phospho-D-gluconate + H(+)</text>
        <dbReference type="Rhea" id="RHEA:12556"/>
        <dbReference type="ChEBI" id="CHEBI:15377"/>
        <dbReference type="ChEBI" id="CHEBI:15378"/>
        <dbReference type="ChEBI" id="CHEBI:57955"/>
        <dbReference type="ChEBI" id="CHEBI:58759"/>
        <dbReference type="EC" id="3.1.1.31"/>
    </reaction>
</comment>
<comment type="similarity">
    <text evidence="3 6">Belongs to the glucosamine/galactosamine-6-phosphate isomerase family. 6-phosphogluconolactonase subfamily.</text>
</comment>
<organism evidence="8 9">
    <name type="scientific">Caerostris extrusa</name>
    <name type="common">Bark spider</name>
    <name type="synonym">Caerostris bankana</name>
    <dbReference type="NCBI Taxonomy" id="172846"/>
    <lineage>
        <taxon>Eukaryota</taxon>
        <taxon>Metazoa</taxon>
        <taxon>Ecdysozoa</taxon>
        <taxon>Arthropoda</taxon>
        <taxon>Chelicerata</taxon>
        <taxon>Arachnida</taxon>
        <taxon>Araneae</taxon>
        <taxon>Araneomorphae</taxon>
        <taxon>Entelegynae</taxon>
        <taxon>Araneoidea</taxon>
        <taxon>Araneidae</taxon>
        <taxon>Caerostris</taxon>
    </lineage>
</organism>
<proteinExistence type="inferred from homology"/>
<dbReference type="PANTHER" id="PTHR11054:SF0">
    <property type="entry name" value="6-PHOSPHOGLUCONOLACTONASE"/>
    <property type="match status" value="1"/>
</dbReference>
<feature type="domain" description="Glucosamine/galactosamine-6-phosphate isomerase" evidence="7">
    <location>
        <begin position="11"/>
        <end position="239"/>
    </location>
</feature>
<reference evidence="8 9" key="1">
    <citation type="submission" date="2021-06" db="EMBL/GenBank/DDBJ databases">
        <title>Caerostris extrusa draft genome.</title>
        <authorList>
            <person name="Kono N."/>
            <person name="Arakawa K."/>
        </authorList>
    </citation>
    <scope>NUCLEOTIDE SEQUENCE [LARGE SCALE GENOMIC DNA]</scope>
</reference>
<dbReference type="InterPro" id="IPR037171">
    <property type="entry name" value="NagB/RpiA_transferase-like"/>
</dbReference>
<dbReference type="InterPro" id="IPR005900">
    <property type="entry name" value="6-phosphogluconolactonase_DevB"/>
</dbReference>
<dbReference type="GO" id="GO:0017057">
    <property type="term" value="F:6-phosphogluconolactonase activity"/>
    <property type="evidence" value="ECO:0007669"/>
    <property type="project" value="UniProtKB-UniRule"/>
</dbReference>
<evidence type="ECO:0000313" key="9">
    <source>
        <dbReference type="Proteomes" id="UP001054945"/>
    </source>
</evidence>
<dbReference type="GO" id="GO:0005975">
    <property type="term" value="P:carbohydrate metabolic process"/>
    <property type="evidence" value="ECO:0007669"/>
    <property type="project" value="UniProtKB-UniRule"/>
</dbReference>
<evidence type="ECO:0000256" key="3">
    <source>
        <dbReference type="ARBA" id="ARBA00010662"/>
    </source>
</evidence>
<comment type="function">
    <text evidence="6">Hydrolysis of 6-phosphogluconolactone to 6-phosphogluconate.</text>
</comment>
<dbReference type="EMBL" id="BPLR01003633">
    <property type="protein sequence ID" value="GIX86949.1"/>
    <property type="molecule type" value="Genomic_DNA"/>
</dbReference>
<dbReference type="NCBIfam" id="TIGR01198">
    <property type="entry name" value="pgl"/>
    <property type="match status" value="1"/>
</dbReference>
<dbReference type="CDD" id="cd01400">
    <property type="entry name" value="6PGL"/>
    <property type="match status" value="1"/>
</dbReference>
<protein>
    <recommendedName>
        <fullName evidence="4 6">6-phosphogluconolactonase</fullName>
        <shortName evidence="6">6PGL</shortName>
        <ecNumber evidence="4 6">3.1.1.31</ecNumber>
    </recommendedName>
</protein>
<keyword evidence="9" id="KW-1185">Reference proteome</keyword>
<dbReference type="Gene3D" id="3.40.50.1360">
    <property type="match status" value="1"/>
</dbReference>
<name>A0AAV4NQ96_CAEEX</name>
<accession>A0AAV4NQ96</accession>
<evidence type="ECO:0000256" key="1">
    <source>
        <dbReference type="ARBA" id="ARBA00000832"/>
    </source>
</evidence>
<evidence type="ECO:0000259" key="7">
    <source>
        <dbReference type="Pfam" id="PF01182"/>
    </source>
</evidence>
<dbReference type="FunFam" id="3.40.50.1360:FF:000005">
    <property type="entry name" value="6-phosphogluconolactonase"/>
    <property type="match status" value="1"/>
</dbReference>
<evidence type="ECO:0000256" key="4">
    <source>
        <dbReference type="ARBA" id="ARBA00013198"/>
    </source>
</evidence>
<dbReference type="InterPro" id="IPR039104">
    <property type="entry name" value="6PGL"/>
</dbReference>
<evidence type="ECO:0000256" key="5">
    <source>
        <dbReference type="ARBA" id="ARBA00022801"/>
    </source>
</evidence>
<dbReference type="Pfam" id="PF01182">
    <property type="entry name" value="Glucosamine_iso"/>
    <property type="match status" value="1"/>
</dbReference>
<dbReference type="AlphaFoldDB" id="A0AAV4NQ96"/>
<dbReference type="Proteomes" id="UP001054945">
    <property type="component" value="Unassembled WGS sequence"/>
</dbReference>
<evidence type="ECO:0000256" key="6">
    <source>
        <dbReference type="RuleBase" id="RU365095"/>
    </source>
</evidence>
<dbReference type="EC" id="3.1.1.31" evidence="4 6"/>
<dbReference type="GO" id="GO:0006098">
    <property type="term" value="P:pentose-phosphate shunt"/>
    <property type="evidence" value="ECO:0007669"/>
    <property type="project" value="InterPro"/>
</dbReference>
<evidence type="ECO:0000313" key="8">
    <source>
        <dbReference type="EMBL" id="GIX86949.1"/>
    </source>
</evidence>
<gene>
    <name evidence="8" type="primary">PGLS</name>
    <name evidence="8" type="ORF">CEXT_254621</name>
</gene>